<name>A0A2A4ZAF0_9PROT</name>
<dbReference type="EMBL" id="NVUS01000002">
    <property type="protein sequence ID" value="PCJ03506.1"/>
    <property type="molecule type" value="Genomic_DNA"/>
</dbReference>
<proteinExistence type="predicted"/>
<sequence length="269" mass="30324">MSFKILKIFTSGLLVVLFMPNLVLAENLLISQWHKTNYSQARAHILQATDQTISLAVEINIIENYKTYWMSPGSTGVPPLAKINGANIVSNSEQISFPLPHKYINKYGETWGYKDRVVLFVNVNRQQMSQQTQLNVAFDYAVCDQICLPEHAQFQLKLTAGNLAKTMSALRFGKFNQQITQPIAMDKSAIKQVAFTSPKQLLLSLNSPVTSDLFITDSKHRFYQHASTDSDHQTYNLHGLALKDGDENPALTIYYATQNGYFHTKISAE</sequence>
<feature type="domain" description="Thiol:disulfide interchange protein DsbD N-terminal" evidence="1">
    <location>
        <begin position="42"/>
        <end position="156"/>
    </location>
</feature>
<comment type="caution">
    <text evidence="2">The sequence shown here is derived from an EMBL/GenBank/DDBJ whole genome shotgun (WGS) entry which is preliminary data.</text>
</comment>
<protein>
    <recommendedName>
        <fullName evidence="1">Thiol:disulfide interchange protein DsbD N-terminal domain-containing protein</fullName>
    </recommendedName>
</protein>
<reference key="1">
    <citation type="submission" date="2017-08" db="EMBL/GenBank/DDBJ databases">
        <title>A dynamic microbial community with high functional redundancy inhabits the cold, oxic subseafloor aquifer.</title>
        <authorList>
            <person name="Tully B.J."/>
            <person name="Wheat C.G."/>
            <person name="Glazer B.T."/>
            <person name="Huber J.A."/>
        </authorList>
    </citation>
    <scope>NUCLEOTIDE SEQUENCE [LARGE SCALE GENOMIC DNA]</scope>
</reference>
<reference evidence="2" key="2">
    <citation type="journal article" date="2018" name="ISME J.">
        <title>A dynamic microbial community with high functional redundancy inhabits the cold, oxic subseafloor aquifer.</title>
        <authorList>
            <person name="Tully B.J."/>
            <person name="Wheat C.G."/>
            <person name="Glazer B.T."/>
            <person name="Huber J.A."/>
        </authorList>
    </citation>
    <scope>NUCLEOTIDE SEQUENCE</scope>
    <source>
        <strain evidence="2">NORP83</strain>
    </source>
</reference>
<dbReference type="InterPro" id="IPR028250">
    <property type="entry name" value="DsbDN"/>
</dbReference>
<dbReference type="AlphaFoldDB" id="A0A2A4ZAF0"/>
<evidence type="ECO:0000259" key="1">
    <source>
        <dbReference type="Pfam" id="PF11412"/>
    </source>
</evidence>
<evidence type="ECO:0000313" key="2">
    <source>
        <dbReference type="EMBL" id="PCJ03506.1"/>
    </source>
</evidence>
<accession>A0A2A4ZAF0</accession>
<organism evidence="2">
    <name type="scientific">OCS116 cluster bacterium</name>
    <dbReference type="NCBI Taxonomy" id="2030921"/>
    <lineage>
        <taxon>Bacteria</taxon>
        <taxon>Pseudomonadati</taxon>
        <taxon>Pseudomonadota</taxon>
        <taxon>Alphaproteobacteria</taxon>
        <taxon>OCS116 cluster</taxon>
    </lineage>
</organism>
<gene>
    <name evidence="2" type="ORF">COB13_02470</name>
</gene>
<dbReference type="Pfam" id="PF11412">
    <property type="entry name" value="DsbD_N"/>
    <property type="match status" value="1"/>
</dbReference>